<evidence type="ECO:0000313" key="1">
    <source>
        <dbReference type="EMBL" id="QPH54721.1"/>
    </source>
</evidence>
<evidence type="ECO:0000313" key="2">
    <source>
        <dbReference type="Proteomes" id="UP000594800"/>
    </source>
</evidence>
<accession>A0A7S9LSZ4</accession>
<dbReference type="RefSeq" id="WP_196103929.1">
    <property type="nucleotide sequence ID" value="NZ_CP064942.1"/>
</dbReference>
<protein>
    <submittedName>
        <fullName evidence="1">Uncharacterized protein</fullName>
    </submittedName>
</protein>
<organism evidence="1 2">
    <name type="scientific">Pontivivens ytuae</name>
    <dbReference type="NCBI Taxonomy" id="2789856"/>
    <lineage>
        <taxon>Bacteria</taxon>
        <taxon>Pseudomonadati</taxon>
        <taxon>Pseudomonadota</taxon>
        <taxon>Alphaproteobacteria</taxon>
        <taxon>Rhodobacterales</taxon>
        <taxon>Paracoccaceae</taxon>
        <taxon>Pontivivens</taxon>
    </lineage>
</organism>
<dbReference type="EMBL" id="CP064942">
    <property type="protein sequence ID" value="QPH54721.1"/>
    <property type="molecule type" value="Genomic_DNA"/>
</dbReference>
<keyword evidence="2" id="KW-1185">Reference proteome</keyword>
<reference evidence="1 2" key="1">
    <citation type="submission" date="2020-11" db="EMBL/GenBank/DDBJ databases">
        <title>Description of Pontivivens ytuae sp. nov. isolated from deep sea sediment of Mariana Trench.</title>
        <authorList>
            <person name="Wang Z."/>
            <person name="Sun Q.-L."/>
            <person name="Xu X.-D."/>
            <person name="Tang Y.-Z."/>
            <person name="Zhang J."/>
        </authorList>
    </citation>
    <scope>NUCLEOTIDE SEQUENCE [LARGE SCALE GENOMIC DNA]</scope>
    <source>
        <strain evidence="1 2">MT2928</strain>
    </source>
</reference>
<dbReference type="KEGG" id="poz:I0K15_02765"/>
<dbReference type="AlphaFoldDB" id="A0A7S9LSZ4"/>
<sequence>MRAAALFFLTLAACANPQATDYQGEPIERAARDLGFPSRIVELPDGRRTYEWQIEQVASVGPIKPQIGGISVSSRGGVGVGVGLGRDRVSTGFCSYVLTARPEGETYIVEGVNDTGRSCL</sequence>
<dbReference type="Proteomes" id="UP000594800">
    <property type="component" value="Chromosome"/>
</dbReference>
<name>A0A7S9LSZ4_9RHOB</name>
<proteinExistence type="predicted"/>
<gene>
    <name evidence="1" type="ORF">I0K15_02765</name>
</gene>